<sequence length="142" mass="15239">MVFYSNSRTFLPTIALVASLPAINTQFAIPDNTQATTTDGTQENLHFPLPNGGMDGPGVVQGLQLCGGLPPILLSSNIDVWLTQQTDQIKEIFRCSTFPEALGCSCQRGCVWNPSGIEGAPPCMSKDSVSGTIVIKQKKKLR</sequence>
<dbReference type="EMBL" id="CAIX01000112">
    <property type="protein sequence ID" value="CCI45961.1"/>
    <property type="molecule type" value="Genomic_DNA"/>
</dbReference>
<keyword evidence="2" id="KW-1185">Reference proteome</keyword>
<accession>A0A024GHJ8</accession>
<dbReference type="AlphaFoldDB" id="A0A024GHJ8"/>
<evidence type="ECO:0000313" key="1">
    <source>
        <dbReference type="EMBL" id="CCI45961.1"/>
    </source>
</evidence>
<comment type="caution">
    <text evidence="1">The sequence shown here is derived from an EMBL/GenBank/DDBJ whole genome shotgun (WGS) entry which is preliminary data.</text>
</comment>
<organism evidence="1 2">
    <name type="scientific">Albugo candida</name>
    <dbReference type="NCBI Taxonomy" id="65357"/>
    <lineage>
        <taxon>Eukaryota</taxon>
        <taxon>Sar</taxon>
        <taxon>Stramenopiles</taxon>
        <taxon>Oomycota</taxon>
        <taxon>Peronosporomycetes</taxon>
        <taxon>Albuginales</taxon>
        <taxon>Albuginaceae</taxon>
        <taxon>Albugo</taxon>
    </lineage>
</organism>
<gene>
    <name evidence="1" type="ORF">BN9_068710</name>
</gene>
<protein>
    <submittedName>
        <fullName evidence="1">Uncharacterized protein</fullName>
    </submittedName>
</protein>
<reference evidence="1 2" key="1">
    <citation type="submission" date="2012-05" db="EMBL/GenBank/DDBJ databases">
        <title>Recombination and specialization in a pathogen metapopulation.</title>
        <authorList>
            <person name="Gardiner A."/>
            <person name="Kemen E."/>
            <person name="Schultz-Larsen T."/>
            <person name="MacLean D."/>
            <person name="Van Oosterhout C."/>
            <person name="Jones J.D.G."/>
        </authorList>
    </citation>
    <scope>NUCLEOTIDE SEQUENCE [LARGE SCALE GENOMIC DNA]</scope>
    <source>
        <strain evidence="1 2">Ac Nc2</strain>
    </source>
</reference>
<name>A0A024GHJ8_9STRA</name>
<dbReference type="Proteomes" id="UP000053237">
    <property type="component" value="Unassembled WGS sequence"/>
</dbReference>
<dbReference type="InParanoid" id="A0A024GHJ8"/>
<proteinExistence type="predicted"/>
<evidence type="ECO:0000313" key="2">
    <source>
        <dbReference type="Proteomes" id="UP000053237"/>
    </source>
</evidence>